<dbReference type="OrthoDB" id="5413827at2759"/>
<protein>
    <submittedName>
        <fullName evidence="1">Uncharacterized protein</fullName>
    </submittedName>
</protein>
<dbReference type="PANTHER" id="PTHR38790">
    <property type="entry name" value="2EXR DOMAIN-CONTAINING PROTEIN-RELATED"/>
    <property type="match status" value="1"/>
</dbReference>
<name>A0A8H4RS62_9HELO</name>
<comment type="caution">
    <text evidence="1">The sequence shown here is derived from an EMBL/GenBank/DDBJ whole genome shotgun (WGS) entry which is preliminary data.</text>
</comment>
<dbReference type="Proteomes" id="UP000566819">
    <property type="component" value="Unassembled WGS sequence"/>
</dbReference>
<evidence type="ECO:0000313" key="2">
    <source>
        <dbReference type="Proteomes" id="UP000566819"/>
    </source>
</evidence>
<dbReference type="EMBL" id="JAAMPI010000218">
    <property type="protein sequence ID" value="KAF4633969.1"/>
    <property type="molecule type" value="Genomic_DNA"/>
</dbReference>
<gene>
    <name evidence="1" type="ORF">G7Y89_g4145</name>
</gene>
<accession>A0A8H4RS62</accession>
<evidence type="ECO:0000313" key="1">
    <source>
        <dbReference type="EMBL" id="KAF4633969.1"/>
    </source>
</evidence>
<keyword evidence="2" id="KW-1185">Reference proteome</keyword>
<sequence length="345" mass="39705">MEGKLGYKIDPLNYPHEVVERFYSDLRPVSNSVYERTKTEFEEYERQGSLKEHKTVPGQDHLKCGACQTIVNGQHRVQFKQRTHVGLYTVTVDIHYGFGLELGLLFTKKEAFSAMAIAKLQPDTNHHLGPFFKLPKELREKIYTLALPKGEWTISDDDGSELNFARGVGDLSGFYFPLSNLTVLKLNRQIRQEALPLAYRRTVFHFDDMDDLVSLLIAVGDIGRNNIESIELAWRSRSDSERQWSEAPTPSEHLLTLPTLHVGKCVQLLKQCKRLRFLRLYFERDHILDMSPDAFKADPGLSELCSIQGIKRVEIWDLGDEPIEHCDFTRWLKGLMEAHSKGCRK</sequence>
<proteinExistence type="predicted"/>
<dbReference type="AlphaFoldDB" id="A0A8H4RS62"/>
<reference evidence="1 2" key="1">
    <citation type="submission" date="2020-03" db="EMBL/GenBank/DDBJ databases">
        <title>Draft Genome Sequence of Cudoniella acicularis.</title>
        <authorList>
            <person name="Buettner E."/>
            <person name="Kellner H."/>
        </authorList>
    </citation>
    <scope>NUCLEOTIDE SEQUENCE [LARGE SCALE GENOMIC DNA]</scope>
    <source>
        <strain evidence="1 2">DSM 108380</strain>
    </source>
</reference>
<organism evidence="1 2">
    <name type="scientific">Cudoniella acicularis</name>
    <dbReference type="NCBI Taxonomy" id="354080"/>
    <lineage>
        <taxon>Eukaryota</taxon>
        <taxon>Fungi</taxon>
        <taxon>Dikarya</taxon>
        <taxon>Ascomycota</taxon>
        <taxon>Pezizomycotina</taxon>
        <taxon>Leotiomycetes</taxon>
        <taxon>Helotiales</taxon>
        <taxon>Tricladiaceae</taxon>
        <taxon>Cudoniella</taxon>
    </lineage>
</organism>